<dbReference type="Pfam" id="PF05930">
    <property type="entry name" value="Phage_AlpA"/>
    <property type="match status" value="1"/>
</dbReference>
<dbReference type="Gene3D" id="1.10.238.160">
    <property type="match status" value="1"/>
</dbReference>
<dbReference type="AlphaFoldDB" id="A0A062UGS3"/>
<dbReference type="eggNOG" id="COG3311">
    <property type="taxonomic scope" value="Bacteria"/>
</dbReference>
<feature type="region of interest" description="Disordered" evidence="1">
    <location>
        <begin position="1"/>
        <end position="23"/>
    </location>
</feature>
<protein>
    <submittedName>
        <fullName evidence="2">Uncharacterized protein</fullName>
    </submittedName>
</protein>
<sequence length="89" mass="10171">MPKPAIIQLTPKRHDTSKPVPHKPQRFLSLRDVLNRLTISRSLLYELIKDPVRPFPAPVHLGRRSVWVEGEVEGYMREVVAAERAAPPN</sequence>
<organism evidence="2 3">
    <name type="scientific">Hyphomonas chukchiensis</name>
    <dbReference type="NCBI Taxonomy" id="1280947"/>
    <lineage>
        <taxon>Bacteria</taxon>
        <taxon>Pseudomonadati</taxon>
        <taxon>Pseudomonadota</taxon>
        <taxon>Alphaproteobacteria</taxon>
        <taxon>Hyphomonadales</taxon>
        <taxon>Hyphomonadaceae</taxon>
        <taxon>Hyphomonas</taxon>
    </lineage>
</organism>
<reference evidence="2 3" key="1">
    <citation type="journal article" date="2014" name="Antonie Van Leeuwenhoek">
        <title>Hyphomonas beringensis sp. nov. and Hyphomonas chukchiensis sp. nov., isolated from surface seawater of the Bering Sea and Chukchi Sea.</title>
        <authorList>
            <person name="Li C."/>
            <person name="Lai Q."/>
            <person name="Li G."/>
            <person name="Dong C."/>
            <person name="Wang J."/>
            <person name="Liao Y."/>
            <person name="Shao Z."/>
        </authorList>
    </citation>
    <scope>NUCLEOTIDE SEQUENCE [LARGE SCALE GENOMIC DNA]</scope>
    <source>
        <strain evidence="2 3">BH-BN04-4</strain>
    </source>
</reference>
<evidence type="ECO:0000313" key="3">
    <source>
        <dbReference type="Proteomes" id="UP000027190"/>
    </source>
</evidence>
<evidence type="ECO:0000313" key="2">
    <source>
        <dbReference type="EMBL" id="KCZ56913.1"/>
    </source>
</evidence>
<dbReference type="PATRIC" id="fig|1280947.3.peg.2442"/>
<dbReference type="InterPro" id="IPR010260">
    <property type="entry name" value="AlpA"/>
</dbReference>
<gene>
    <name evidence="2" type="ORF">HY30_17945</name>
</gene>
<name>A0A062UGS3_9PROT</name>
<comment type="caution">
    <text evidence="2">The sequence shown here is derived from an EMBL/GenBank/DDBJ whole genome shotgun (WGS) entry which is preliminary data.</text>
</comment>
<dbReference type="OrthoDB" id="8091188at2"/>
<dbReference type="Proteomes" id="UP000027190">
    <property type="component" value="Unassembled WGS sequence"/>
</dbReference>
<proteinExistence type="predicted"/>
<dbReference type="STRING" id="1280947.HY30_17945"/>
<dbReference type="EMBL" id="AWFG01000036">
    <property type="protein sequence ID" value="KCZ56913.1"/>
    <property type="molecule type" value="Genomic_DNA"/>
</dbReference>
<dbReference type="RefSeq" id="WP_034740783.1">
    <property type="nucleotide sequence ID" value="NZ_AWFG01000036.1"/>
</dbReference>
<accession>A0A062UGS3</accession>
<keyword evidence="3" id="KW-1185">Reference proteome</keyword>
<evidence type="ECO:0000256" key="1">
    <source>
        <dbReference type="SAM" id="MobiDB-lite"/>
    </source>
</evidence>